<dbReference type="Gene3D" id="3.20.20.140">
    <property type="entry name" value="Metal-dependent hydrolases"/>
    <property type="match status" value="1"/>
</dbReference>
<organism evidence="1">
    <name type="scientific">Vecturithrix granuli</name>
    <dbReference type="NCBI Taxonomy" id="1499967"/>
    <lineage>
        <taxon>Bacteria</taxon>
        <taxon>Candidatus Moduliflexota</taxon>
        <taxon>Candidatus Vecturitrichia</taxon>
        <taxon>Candidatus Vecturitrichales</taxon>
        <taxon>Candidatus Vecturitrichaceae</taxon>
        <taxon>Candidatus Vecturithrix</taxon>
    </lineage>
</organism>
<dbReference type="AlphaFoldDB" id="A0A081C135"/>
<protein>
    <recommendedName>
        <fullName evidence="3">Amidohydrolase-related domain-containing protein</fullName>
    </recommendedName>
</protein>
<dbReference type="Proteomes" id="UP000030661">
    <property type="component" value="Unassembled WGS sequence"/>
</dbReference>
<dbReference type="InterPro" id="IPR052349">
    <property type="entry name" value="Metallo-hydrolase_Enzymes"/>
</dbReference>
<proteinExistence type="predicted"/>
<dbReference type="PANTHER" id="PTHR32027">
    <property type="entry name" value="CYTOSINE DEAMINASE"/>
    <property type="match status" value="1"/>
</dbReference>
<sequence>MGFEQELRNAVRNLGGWFNAHAHIDRAYVMESKYVEHADMDPWEIATYPLEAKQHTTGALHEGLAYTKESLRERMSRVLEESIACGTRRLDSFIDTTADCIGTSALEVGCELKQKYKDRIEFRIGVYPIFGFKDDQPERWKVFSEGARIADFIGTLPERDARLGHIGFNEHFRRILEFANKMEYKEVHLHVDQSNRPDENGTETLIEAVRWLRPDSRGRTEKRTPTIWAVHALSIASYDEERFQRVVEGLRETNIGVIVCPSATLSNKQNRNLLVPMHNSITRVLDLLLADIPVRIGTDNVEDFFLPAGNMDLYHEICYAANSLRFYNFTTWAKIAAGQRLNEVDKMKIRSALVN</sequence>
<dbReference type="PANTHER" id="PTHR32027:SF0">
    <property type="entry name" value="CYTOSINE DEAMINASE"/>
    <property type="match status" value="1"/>
</dbReference>
<keyword evidence="2" id="KW-1185">Reference proteome</keyword>
<dbReference type="HOGENOM" id="CLU_031758_0_1_0"/>
<accession>A0A081C135</accession>
<evidence type="ECO:0000313" key="2">
    <source>
        <dbReference type="Proteomes" id="UP000030661"/>
    </source>
</evidence>
<evidence type="ECO:0008006" key="3">
    <source>
        <dbReference type="Google" id="ProtNLM"/>
    </source>
</evidence>
<dbReference type="eggNOG" id="COG0402">
    <property type="taxonomic scope" value="Bacteria"/>
</dbReference>
<dbReference type="InterPro" id="IPR032466">
    <property type="entry name" value="Metal_Hydrolase"/>
</dbReference>
<name>A0A081C135_VECG1</name>
<dbReference type="STRING" id="1499967.U27_05263"/>
<gene>
    <name evidence="1" type="ORF">U27_05263</name>
</gene>
<evidence type="ECO:0000313" key="1">
    <source>
        <dbReference type="EMBL" id="GAK58290.1"/>
    </source>
</evidence>
<reference evidence="1" key="1">
    <citation type="journal article" date="2015" name="PeerJ">
        <title>First genomic representation of candidate bacterial phylum KSB3 points to enhanced environmental sensing as a trigger of wastewater bulking.</title>
        <authorList>
            <person name="Sekiguchi Y."/>
            <person name="Ohashi A."/>
            <person name="Parks D.H."/>
            <person name="Yamauchi T."/>
            <person name="Tyson G.W."/>
            <person name="Hugenholtz P."/>
        </authorList>
    </citation>
    <scope>NUCLEOTIDE SEQUENCE [LARGE SCALE GENOMIC DNA]</scope>
</reference>
<dbReference type="SUPFAM" id="SSF51556">
    <property type="entry name" value="Metallo-dependent hydrolases"/>
    <property type="match status" value="1"/>
</dbReference>
<dbReference type="EMBL" id="DF820467">
    <property type="protein sequence ID" value="GAK58290.1"/>
    <property type="molecule type" value="Genomic_DNA"/>
</dbReference>
<dbReference type="GO" id="GO:0016814">
    <property type="term" value="F:hydrolase activity, acting on carbon-nitrogen (but not peptide) bonds, in cyclic amidines"/>
    <property type="evidence" value="ECO:0007669"/>
    <property type="project" value="TreeGrafter"/>
</dbReference>